<feature type="compositionally biased region" description="Basic and acidic residues" evidence="1">
    <location>
        <begin position="404"/>
        <end position="431"/>
    </location>
</feature>
<evidence type="ECO:0000313" key="4">
    <source>
        <dbReference type="Proteomes" id="UP000188912"/>
    </source>
</evidence>
<feature type="region of interest" description="Disordered" evidence="1">
    <location>
        <begin position="138"/>
        <end position="185"/>
    </location>
</feature>
<evidence type="ECO:0000313" key="3">
    <source>
        <dbReference type="EMBL" id="AQS40961.1"/>
    </source>
</evidence>
<dbReference type="Pfam" id="PF02120">
    <property type="entry name" value="Flg_hook"/>
    <property type="match status" value="1"/>
</dbReference>
<keyword evidence="3" id="KW-0282">Flagellum</keyword>
<reference evidence="3 4" key="2">
    <citation type="journal article" date="2016" name="Sci. Rep.">
        <title>The genome of Rhizobiales bacteria in predatory ants reveals urease gene functions but no genes for nitrogen fixation.</title>
        <authorList>
            <person name="Neuvonen M.M."/>
            <person name="Tamarit D."/>
            <person name="Naslund K."/>
            <person name="Liebig J."/>
            <person name="Feldhaar H."/>
            <person name="Moran N.A."/>
            <person name="Guy L."/>
            <person name="Andersson S.G."/>
        </authorList>
    </citation>
    <scope>NUCLEOTIDE SEQUENCE [LARGE SCALE GENOMIC DNA]</scope>
    <source>
        <strain evidence="3 4">Hsal</strain>
    </source>
</reference>
<keyword evidence="3" id="KW-0969">Cilium</keyword>
<feature type="region of interest" description="Disordered" evidence="1">
    <location>
        <begin position="1"/>
        <end position="61"/>
    </location>
</feature>
<dbReference type="EMBL" id="CP017315">
    <property type="protein sequence ID" value="AQS40961.1"/>
    <property type="molecule type" value="Genomic_DNA"/>
</dbReference>
<protein>
    <submittedName>
        <fullName evidence="3">Flagellar hook-length control protein FliK</fullName>
    </submittedName>
</protein>
<dbReference type="AlphaFoldDB" id="A0A1U9JSX0"/>
<name>A0A1U9JSX0_9HYPH</name>
<accession>A0A1U9JSX0</accession>
<feature type="domain" description="Flagellar hook-length control protein-like C-terminal" evidence="2">
    <location>
        <begin position="281"/>
        <end position="355"/>
    </location>
</feature>
<dbReference type="STRING" id="1902579.BHV28_02390"/>
<feature type="region of interest" description="Disordered" evidence="1">
    <location>
        <begin position="199"/>
        <end position="224"/>
    </location>
</feature>
<dbReference type="Gene3D" id="3.30.750.140">
    <property type="match status" value="1"/>
</dbReference>
<keyword evidence="3" id="KW-0966">Cell projection</keyword>
<evidence type="ECO:0000259" key="2">
    <source>
        <dbReference type="Pfam" id="PF02120"/>
    </source>
</evidence>
<proteinExistence type="predicted"/>
<evidence type="ECO:0000256" key="1">
    <source>
        <dbReference type="SAM" id="MobiDB-lite"/>
    </source>
</evidence>
<gene>
    <name evidence="3" type="primary">fliK</name>
    <name evidence="3" type="ORF">BHV28_02390</name>
</gene>
<dbReference type="InterPro" id="IPR038610">
    <property type="entry name" value="FliK-like_C_sf"/>
</dbReference>
<reference evidence="3 4" key="1">
    <citation type="journal article" date="2010" name="Science">
        <title>Genomic comparison of the ants Camponotus floridanus and Harpegnathos saltator.</title>
        <authorList>
            <person name="Bonasio R."/>
            <person name="Zhang G."/>
            <person name="Ye C."/>
            <person name="Mutti N.S."/>
            <person name="Fang X."/>
            <person name="Qin N."/>
            <person name="Donahue G."/>
            <person name="Yang P."/>
            <person name="Li Q."/>
            <person name="Li C."/>
            <person name="Zhang P."/>
            <person name="Huang Z."/>
            <person name="Berger S.L."/>
            <person name="Reinberg D."/>
            <person name="Wang J."/>
            <person name="Liebig J."/>
        </authorList>
    </citation>
    <scope>NUCLEOTIDE SEQUENCE [LARGE SCALE GENOMIC DNA]</scope>
    <source>
        <strain evidence="3 4">Hsal</strain>
    </source>
</reference>
<dbReference type="InterPro" id="IPR021136">
    <property type="entry name" value="Flagellar_hook_control-like_C"/>
</dbReference>
<dbReference type="KEGG" id="thd:BHV28_02390"/>
<keyword evidence="4" id="KW-1185">Reference proteome</keyword>
<feature type="compositionally biased region" description="Basic and acidic residues" evidence="1">
    <location>
        <begin position="163"/>
        <end position="175"/>
    </location>
</feature>
<dbReference type="Proteomes" id="UP000188912">
    <property type="component" value="Chromosome"/>
</dbReference>
<organism evidence="3 4">
    <name type="scientific">Candidatus Tokpelaia hoelldobleri</name>
    <dbReference type="NCBI Taxonomy" id="1902579"/>
    <lineage>
        <taxon>Bacteria</taxon>
        <taxon>Pseudomonadati</taxon>
        <taxon>Pseudomonadota</taxon>
        <taxon>Alphaproteobacteria</taxon>
        <taxon>Hyphomicrobiales</taxon>
        <taxon>Candidatus Tokpelaia</taxon>
    </lineage>
</organism>
<feature type="region of interest" description="Disordered" evidence="1">
    <location>
        <begin position="371"/>
        <end position="440"/>
    </location>
</feature>
<sequence length="440" mass="46489">MITPGFLNDPLPARSPDKTKGGEKTGMTKPRHGPQHGKADDFHSLVEQGSRPGSGKPQTDEDMLATDCFSAALLFPMVAIADETAEQTGDDVVMETMPATDDEAVMEKMPFAPVVDKVKVIRRAGSAVSAPAADMPFAVAQNDGGDEGRTGKNAQLVQGKAGSLHDAEKAADGQGEKVAAGTISRKETETVAETVAARAGAAEDNVRRPVPQAAGRQGGGQDFAAPRLDAADLPAPATAVNPAEKPAQLEVGDKIILKAPAAENTMLARIEAVEVLSSRSHGDMRQLHLQLTPENLGTVEARLRLHESGLSVELRAVRTESAHFLARDHEMLVTLLKRSGFKEQSHVSVTISDQNRTVSHHVAPMAQLTGEQSAGQGSGGQNGHNGQDVRAGTQGSGQNGRGGNRPEGEDTASRKQYDRQQPDEGDRESHARRPVRGLVV</sequence>
<feature type="compositionally biased region" description="Gly residues" evidence="1">
    <location>
        <begin position="394"/>
        <end position="403"/>
    </location>
</feature>